<accession>A0A1F6W204</accession>
<keyword evidence="1" id="KW-1133">Transmembrane helix</keyword>
<protein>
    <submittedName>
        <fullName evidence="2">Uncharacterized protein</fullName>
    </submittedName>
</protein>
<dbReference type="AlphaFoldDB" id="A0A1F6W204"/>
<keyword evidence="1" id="KW-0812">Transmembrane</keyword>
<name>A0A1F6W204_9BACT</name>
<dbReference type="EMBL" id="MFUG01000016">
    <property type="protein sequence ID" value="OGI75725.1"/>
    <property type="molecule type" value="Genomic_DNA"/>
</dbReference>
<evidence type="ECO:0000313" key="2">
    <source>
        <dbReference type="EMBL" id="OGI75725.1"/>
    </source>
</evidence>
<feature type="transmembrane region" description="Helical" evidence="1">
    <location>
        <begin position="23"/>
        <end position="47"/>
    </location>
</feature>
<organism evidence="2 3">
    <name type="scientific">Candidatus Nomurabacteria bacterium RIFCSPHIGHO2_02_FULL_42_19</name>
    <dbReference type="NCBI Taxonomy" id="1801756"/>
    <lineage>
        <taxon>Bacteria</taxon>
        <taxon>Candidatus Nomuraibacteriota</taxon>
    </lineage>
</organism>
<comment type="caution">
    <text evidence="2">The sequence shown here is derived from an EMBL/GenBank/DDBJ whole genome shotgun (WGS) entry which is preliminary data.</text>
</comment>
<reference evidence="2 3" key="1">
    <citation type="journal article" date="2016" name="Nat. Commun.">
        <title>Thousands of microbial genomes shed light on interconnected biogeochemical processes in an aquifer system.</title>
        <authorList>
            <person name="Anantharaman K."/>
            <person name="Brown C.T."/>
            <person name="Hug L.A."/>
            <person name="Sharon I."/>
            <person name="Castelle C.J."/>
            <person name="Probst A.J."/>
            <person name="Thomas B.C."/>
            <person name="Singh A."/>
            <person name="Wilkins M.J."/>
            <person name="Karaoz U."/>
            <person name="Brodie E.L."/>
            <person name="Williams K.H."/>
            <person name="Hubbard S.S."/>
            <person name="Banfield J.F."/>
        </authorList>
    </citation>
    <scope>NUCLEOTIDE SEQUENCE [LARGE SCALE GENOMIC DNA]</scope>
</reference>
<proteinExistence type="predicted"/>
<evidence type="ECO:0000256" key="1">
    <source>
        <dbReference type="SAM" id="Phobius"/>
    </source>
</evidence>
<dbReference type="STRING" id="1801756.A3C67_02990"/>
<keyword evidence="1" id="KW-0472">Membrane</keyword>
<sequence length="102" mass="11710">MQIKFFKIKKSFKKGGLHTNPDVYWNVLQVVALILMLASFIFSFYFFKRVNKEFTLSDDNTAGKGATLSKERIDKALEYFAEKNKKAITILNSPSPIIDPSR</sequence>
<evidence type="ECO:0000313" key="3">
    <source>
        <dbReference type="Proteomes" id="UP000179275"/>
    </source>
</evidence>
<gene>
    <name evidence="2" type="ORF">A3C67_02990</name>
</gene>
<dbReference type="Proteomes" id="UP000179275">
    <property type="component" value="Unassembled WGS sequence"/>
</dbReference>